<sequence length="33" mass="3792">MALRLLKYRAHASYLVVNVQTNVCIMHYSCSCC</sequence>
<proteinExistence type="predicted"/>
<accession>A0A0E9T8A5</accession>
<protein>
    <submittedName>
        <fullName evidence="1">Uncharacterized protein</fullName>
    </submittedName>
</protein>
<organism evidence="1">
    <name type="scientific">Anguilla anguilla</name>
    <name type="common">European freshwater eel</name>
    <name type="synonym">Muraena anguilla</name>
    <dbReference type="NCBI Taxonomy" id="7936"/>
    <lineage>
        <taxon>Eukaryota</taxon>
        <taxon>Metazoa</taxon>
        <taxon>Chordata</taxon>
        <taxon>Craniata</taxon>
        <taxon>Vertebrata</taxon>
        <taxon>Euteleostomi</taxon>
        <taxon>Actinopterygii</taxon>
        <taxon>Neopterygii</taxon>
        <taxon>Teleostei</taxon>
        <taxon>Anguilliformes</taxon>
        <taxon>Anguillidae</taxon>
        <taxon>Anguilla</taxon>
    </lineage>
</organism>
<evidence type="ECO:0000313" key="1">
    <source>
        <dbReference type="EMBL" id="JAH48978.1"/>
    </source>
</evidence>
<reference evidence="1" key="2">
    <citation type="journal article" date="2015" name="Fish Shellfish Immunol.">
        <title>Early steps in the European eel (Anguilla anguilla)-Vibrio vulnificus interaction in the gills: Role of the RtxA13 toxin.</title>
        <authorList>
            <person name="Callol A."/>
            <person name="Pajuelo D."/>
            <person name="Ebbesson L."/>
            <person name="Teles M."/>
            <person name="MacKenzie S."/>
            <person name="Amaro C."/>
        </authorList>
    </citation>
    <scope>NUCLEOTIDE SEQUENCE</scope>
</reference>
<reference evidence="1" key="1">
    <citation type="submission" date="2014-11" db="EMBL/GenBank/DDBJ databases">
        <authorList>
            <person name="Amaro Gonzalez C."/>
        </authorList>
    </citation>
    <scope>NUCLEOTIDE SEQUENCE</scope>
</reference>
<name>A0A0E9T8A5_ANGAN</name>
<dbReference type="AlphaFoldDB" id="A0A0E9T8A5"/>
<dbReference type="EMBL" id="GBXM01059599">
    <property type="protein sequence ID" value="JAH48978.1"/>
    <property type="molecule type" value="Transcribed_RNA"/>
</dbReference>